<dbReference type="AlphaFoldDB" id="A0A5D3GBZ5"/>
<feature type="domain" description="ER-bound oxygenase mpaB/mpaB'/Rubber oxygenase catalytic" evidence="1">
    <location>
        <begin position="106"/>
        <end position="214"/>
    </location>
</feature>
<comment type="caution">
    <text evidence="2">The sequence shown here is derived from an EMBL/GenBank/DDBJ whole genome shotgun (WGS) entry which is preliminary data.</text>
</comment>
<dbReference type="InterPro" id="IPR046366">
    <property type="entry name" value="MPAB"/>
</dbReference>
<sequence>MKQVYKKRFGLFHDPRVAEEIAALDEHSDAQRIVHLLASYEFSWDFERALELALFYTYGSVPVSTLLARTAEFEKYGQKRYDDTAILIGHFIESGWDGEYGRKALERMNKTHGHYTIPNDDFLFVLWTFIEFPIRWADEFGRRRMTAHEQRAWFNFWVQIGQRMGLVEVPQTKADFDAFIERYETQHLVYAQVNRCVADATVRVMENWFPEFLRSSVKPTVCCLMSEKFLNAVGYPKASVLRRNAVRGALKLVGGVRSVFALGGYPRRVLDRKERTYLQGYKVEELQPVHLSKHQEAAQQSAEFVKQAVASEKGR</sequence>
<dbReference type="InterPro" id="IPR018713">
    <property type="entry name" value="MPAB/Lcp_cat_dom"/>
</dbReference>
<dbReference type="Proteomes" id="UP000324029">
    <property type="component" value="Unassembled WGS sequence"/>
</dbReference>
<reference evidence="2 3" key="1">
    <citation type="submission" date="2019-08" db="EMBL/GenBank/DDBJ databases">
        <title>Subclass B2 metallo-beta lactamase from Pseudomonas synxantha.</title>
        <authorList>
            <person name="Poirel L."/>
            <person name="Palmieri M."/>
            <person name="Masseron A."/>
            <person name="Perreten V."/>
            <person name="Nordman P."/>
        </authorList>
    </citation>
    <scope>NUCLEOTIDE SEQUENCE [LARGE SCALE GENOMIC DNA]</scope>
    <source>
        <strain evidence="2 3">MCP106</strain>
    </source>
</reference>
<gene>
    <name evidence="2" type="ORF">FXO26_11475</name>
</gene>
<evidence type="ECO:0000313" key="3">
    <source>
        <dbReference type="Proteomes" id="UP000324029"/>
    </source>
</evidence>
<dbReference type="GO" id="GO:0016491">
    <property type="term" value="F:oxidoreductase activity"/>
    <property type="evidence" value="ECO:0007669"/>
    <property type="project" value="InterPro"/>
</dbReference>
<dbReference type="PANTHER" id="PTHR36124:SF1">
    <property type="entry name" value="ER-BOUND OXYGENASE MPAB_MPAB'_RUBBER OXYGENASE CATALYTIC DOMAIN-CONTAINING PROTEIN"/>
    <property type="match status" value="1"/>
</dbReference>
<evidence type="ECO:0000313" key="2">
    <source>
        <dbReference type="EMBL" id="TYK57876.1"/>
    </source>
</evidence>
<name>A0A5D3GBZ5_9PSED</name>
<reference evidence="2 3" key="2">
    <citation type="submission" date="2019-08" db="EMBL/GenBank/DDBJ databases">
        <authorList>
            <person name="Brilhante M."/>
            <person name="Perreten V."/>
        </authorList>
    </citation>
    <scope>NUCLEOTIDE SEQUENCE [LARGE SCALE GENOMIC DNA]</scope>
    <source>
        <strain evidence="2 3">MCP106</strain>
    </source>
</reference>
<evidence type="ECO:0000259" key="1">
    <source>
        <dbReference type="Pfam" id="PF09995"/>
    </source>
</evidence>
<dbReference type="PANTHER" id="PTHR36124">
    <property type="match status" value="1"/>
</dbReference>
<proteinExistence type="predicted"/>
<dbReference type="RefSeq" id="WP_148853280.1">
    <property type="nucleotide sequence ID" value="NZ_VSRO01000005.1"/>
</dbReference>
<protein>
    <submittedName>
        <fullName evidence="2">DUF2236 domain-containing protein</fullName>
    </submittedName>
</protein>
<dbReference type="EMBL" id="VSRO01000005">
    <property type="protein sequence ID" value="TYK57876.1"/>
    <property type="molecule type" value="Genomic_DNA"/>
</dbReference>
<organism evidence="2 3">
    <name type="scientific">Pseudomonas synxantha</name>
    <dbReference type="NCBI Taxonomy" id="47883"/>
    <lineage>
        <taxon>Bacteria</taxon>
        <taxon>Pseudomonadati</taxon>
        <taxon>Pseudomonadota</taxon>
        <taxon>Gammaproteobacteria</taxon>
        <taxon>Pseudomonadales</taxon>
        <taxon>Pseudomonadaceae</taxon>
        <taxon>Pseudomonas</taxon>
    </lineage>
</organism>
<dbReference type="Pfam" id="PF09995">
    <property type="entry name" value="MPAB_Lcp_cat"/>
    <property type="match status" value="1"/>
</dbReference>
<accession>A0A5D3GBZ5</accession>